<accession>A0A1I3HW22</accession>
<dbReference type="RefSeq" id="WP_082336336.1">
    <property type="nucleotide sequence ID" value="NZ_FOQK01000034.1"/>
</dbReference>
<feature type="signal peptide" evidence="1">
    <location>
        <begin position="1"/>
        <end position="29"/>
    </location>
</feature>
<keyword evidence="1" id="KW-0732">Signal</keyword>
<dbReference type="AlphaFoldDB" id="A0A1I3HW22"/>
<evidence type="ECO:0000313" key="3">
    <source>
        <dbReference type="Proteomes" id="UP000183639"/>
    </source>
</evidence>
<sequence>MKLRVVKRMPAKKLLAACVLAVAMTSCQLQPVSASSHEVGQQEMNIKERIDTILNKASTRPASMGSEVWGKEPCVMHELPTESRDEGGTLLFSDSPEYVKQDGVLYRDTVAGDARVFYYHLNNTDVPKKLAVVLRNKYDGVNIVKVTRGGSGAPSKDYLFVGKTVQLDYFAASMDETLVLTRDGRRLLQDSMAEVVLKPDELVAGMYDFQALHPVEVSVLMVGEDADPLQAAYELPILPKDEMRLRGTFTGMNRQLTVTKRYDPAKDGVMYFRVADDERDKFRDGIDATDGSKVSNEGNYGVVYRIHIPIKGNQPVQYFLSPLGGVYAGAIRAVTETAEQKLLPVPAKAPFFGAAILEISKELLSRLAPGDDILVKRTELSDLGIYPGDQSVWFYYSPPGASNLPVNIIVKPAP</sequence>
<proteinExistence type="predicted"/>
<dbReference type="OrthoDB" id="1675044at2"/>
<organism evidence="2 3">
    <name type="scientific">Selenomonas ruminantium</name>
    <dbReference type="NCBI Taxonomy" id="971"/>
    <lineage>
        <taxon>Bacteria</taxon>
        <taxon>Bacillati</taxon>
        <taxon>Bacillota</taxon>
        <taxon>Negativicutes</taxon>
        <taxon>Selenomonadales</taxon>
        <taxon>Selenomonadaceae</taxon>
        <taxon>Selenomonas</taxon>
    </lineage>
</organism>
<protein>
    <recommendedName>
        <fullName evidence="4">Copper amine oxidase N-terminal domain-containing protein</fullName>
    </recommendedName>
</protein>
<dbReference type="PROSITE" id="PS51257">
    <property type="entry name" value="PROKAR_LIPOPROTEIN"/>
    <property type="match status" value="1"/>
</dbReference>
<feature type="chain" id="PRO_5038988919" description="Copper amine oxidase N-terminal domain-containing protein" evidence="1">
    <location>
        <begin position="30"/>
        <end position="414"/>
    </location>
</feature>
<evidence type="ECO:0000256" key="1">
    <source>
        <dbReference type="SAM" id="SignalP"/>
    </source>
</evidence>
<dbReference type="EMBL" id="FOQK01000034">
    <property type="protein sequence ID" value="SFI39777.1"/>
    <property type="molecule type" value="Genomic_DNA"/>
</dbReference>
<evidence type="ECO:0008006" key="4">
    <source>
        <dbReference type="Google" id="ProtNLM"/>
    </source>
</evidence>
<evidence type="ECO:0000313" key="2">
    <source>
        <dbReference type="EMBL" id="SFI39777.1"/>
    </source>
</evidence>
<reference evidence="2 3" key="1">
    <citation type="submission" date="2016-10" db="EMBL/GenBank/DDBJ databases">
        <authorList>
            <person name="de Groot N.N."/>
        </authorList>
    </citation>
    <scope>NUCLEOTIDE SEQUENCE [LARGE SCALE GENOMIC DNA]</scope>
    <source>
        <strain evidence="2 3">Z108</strain>
    </source>
</reference>
<dbReference type="Proteomes" id="UP000183639">
    <property type="component" value="Unassembled WGS sequence"/>
</dbReference>
<name>A0A1I3HW22_SELRU</name>
<gene>
    <name evidence="2" type="ORF">SAMN04487861_13429</name>
</gene>